<dbReference type="STRING" id="1915074.SPHI_09240"/>
<dbReference type="PROSITE" id="PS51318">
    <property type="entry name" value="TAT"/>
    <property type="match status" value="1"/>
</dbReference>
<dbReference type="RefSeq" id="WP_076743712.1">
    <property type="nucleotide sequence ID" value="NZ_MPSB01000003.1"/>
</dbReference>
<dbReference type="Proteomes" id="UP000188729">
    <property type="component" value="Unassembled WGS sequence"/>
</dbReference>
<comment type="caution">
    <text evidence="1">The sequence shown here is derived from an EMBL/GenBank/DDBJ whole genome shotgun (WGS) entry which is preliminary data.</text>
</comment>
<proteinExistence type="predicted"/>
<name>A0A1V2EVV8_9SPHN</name>
<dbReference type="Pfam" id="PF05960">
    <property type="entry name" value="DUF885"/>
    <property type="match status" value="1"/>
</dbReference>
<dbReference type="EMBL" id="MPSB01000003">
    <property type="protein sequence ID" value="ONF96730.1"/>
    <property type="molecule type" value="Genomic_DNA"/>
</dbReference>
<evidence type="ECO:0000313" key="2">
    <source>
        <dbReference type="Proteomes" id="UP000188729"/>
    </source>
</evidence>
<protein>
    <recommendedName>
        <fullName evidence="3">Tat pathway signal protein</fullName>
    </recommendedName>
</protein>
<evidence type="ECO:0000313" key="1">
    <source>
        <dbReference type="EMBL" id="ONF96730.1"/>
    </source>
</evidence>
<reference evidence="1 2" key="1">
    <citation type="submission" date="2016-11" db="EMBL/GenBank/DDBJ databases">
        <title>Genome sequence of Sphingomonas jeddahensis G39.</title>
        <authorList>
            <person name="Poehlein A."/>
            <person name="Wuebbeler J.H."/>
            <person name="Steinbuechel A."/>
            <person name="Daniel R."/>
        </authorList>
    </citation>
    <scope>NUCLEOTIDE SEQUENCE [LARGE SCALE GENOMIC DNA]</scope>
    <source>
        <strain evidence="1 2">G39</strain>
    </source>
</reference>
<dbReference type="PANTHER" id="PTHR33361">
    <property type="entry name" value="GLR0591 PROTEIN"/>
    <property type="match status" value="1"/>
</dbReference>
<organism evidence="1 2">
    <name type="scientific">Sphingomonas jeddahensis</name>
    <dbReference type="NCBI Taxonomy" id="1915074"/>
    <lineage>
        <taxon>Bacteria</taxon>
        <taxon>Pseudomonadati</taxon>
        <taxon>Pseudomonadota</taxon>
        <taxon>Alphaproteobacteria</taxon>
        <taxon>Sphingomonadales</taxon>
        <taxon>Sphingomonadaceae</taxon>
        <taxon>Sphingomonas</taxon>
    </lineage>
</organism>
<sequence length="605" mass="66207">MDRRSFLTSATAASAFALIPEALRAQTTAAASANPADAKLNVLFDQVFAKTLQRAPELATSLGMDKGANAALKHKLSDESPAGKAAARAELKQAIAMIRAVDSAPLSARSKLDREVILYSLESRALPYDQFKLEGVQRPFTITQQGGSYFSTPDFLNSAHTINNAEDCEAYLDRLSAFARRLDEDSADQKEEASRGYLAPDFSLDLALGQMVKLREPSAASSGLAKSVAERAAAKNIAGDWQARAARIVEGDVYPALDRQIALVKALRTKARSSAGIWDVPQGDALYAAALEQATTTKYTPEEVHKMGLDQVAEISAQLDTILKKQGLTQGNVGERLNALNVRPDQLYPDTAEGRAALIKSLNEGNAAMTAKLGQIIINPPSEPLDIRAVPAEIQDGASNGYYNRAALDGSRPAIYWINLKSVGDWPKYSLPSLTYHEGVPGHHLQISIAQKAPQPLLRNLSFFSGYTEGWALYAESLADELGGYANDLERAGFLQSYLFRAARLVIDTGLHTKRWTRDQATDYMVRTVGFARPRSQREVERYCTMPGQACSYKVGHAAWTRARETAQKIRGDRFDLKQFHEVLQFGAVPLTIFERLVEEQARAV</sequence>
<accession>A0A1V2EVV8</accession>
<evidence type="ECO:0008006" key="3">
    <source>
        <dbReference type="Google" id="ProtNLM"/>
    </source>
</evidence>
<dbReference type="PANTHER" id="PTHR33361:SF2">
    <property type="entry name" value="DUF885 DOMAIN-CONTAINING PROTEIN"/>
    <property type="match status" value="1"/>
</dbReference>
<dbReference type="OrthoDB" id="9763405at2"/>
<gene>
    <name evidence="1" type="ORF">SPHI_09240</name>
</gene>
<keyword evidence="2" id="KW-1185">Reference proteome</keyword>
<dbReference type="AlphaFoldDB" id="A0A1V2EVV8"/>
<dbReference type="InterPro" id="IPR010281">
    <property type="entry name" value="DUF885"/>
</dbReference>
<dbReference type="InterPro" id="IPR006311">
    <property type="entry name" value="TAT_signal"/>
</dbReference>